<feature type="domain" description="N-acetyltransferase" evidence="2">
    <location>
        <begin position="6"/>
        <end position="93"/>
    </location>
</feature>
<gene>
    <name evidence="3" type="ORF">EPD60_11690</name>
</gene>
<dbReference type="InterPro" id="IPR031165">
    <property type="entry name" value="GNAT_YJDJ"/>
</dbReference>
<keyword evidence="4" id="KW-1185">Reference proteome</keyword>
<evidence type="ECO:0000313" key="3">
    <source>
        <dbReference type="EMBL" id="TCJ13751.1"/>
    </source>
</evidence>
<sequence length="97" mass="11372">MLIQHQQKENHGQFFIPEGEEVLAEMTYIRHDPKTMIINHTEVDEALRGQNFGYQLVQAAVEYARTHQLKIVPVCVFARAVFDKKPEYRDVLCEEQI</sequence>
<feature type="domain" description="N-acetyltransferase" evidence="1">
    <location>
        <begin position="1"/>
        <end position="97"/>
    </location>
</feature>
<organism evidence="3 4">
    <name type="scientific">Flaviaesturariibacter flavus</name>
    <dbReference type="NCBI Taxonomy" id="2502780"/>
    <lineage>
        <taxon>Bacteria</taxon>
        <taxon>Pseudomonadati</taxon>
        <taxon>Bacteroidota</taxon>
        <taxon>Chitinophagia</taxon>
        <taxon>Chitinophagales</taxon>
        <taxon>Chitinophagaceae</taxon>
        <taxon>Flaviaestuariibacter</taxon>
    </lineage>
</organism>
<reference evidence="3 4" key="1">
    <citation type="submission" date="2019-03" db="EMBL/GenBank/DDBJ databases">
        <authorList>
            <person name="Kim M.K.M."/>
        </authorList>
    </citation>
    <scope>NUCLEOTIDE SEQUENCE [LARGE SCALE GENOMIC DNA]</scope>
    <source>
        <strain evidence="3 4">17J68-12</strain>
    </source>
</reference>
<dbReference type="Pfam" id="PF14542">
    <property type="entry name" value="Acetyltransf_CG"/>
    <property type="match status" value="1"/>
</dbReference>
<dbReference type="RefSeq" id="WP_131449658.1">
    <property type="nucleotide sequence ID" value="NZ_SJZI01000043.1"/>
</dbReference>
<dbReference type="InterPro" id="IPR045057">
    <property type="entry name" value="Gcn5-rel_NAT"/>
</dbReference>
<protein>
    <submittedName>
        <fullName evidence="3">N-acetyltransferase</fullName>
    </submittedName>
</protein>
<dbReference type="OrthoDB" id="9793389at2"/>
<proteinExistence type="predicted"/>
<dbReference type="InterPro" id="IPR016181">
    <property type="entry name" value="Acyl_CoA_acyltransferase"/>
</dbReference>
<dbReference type="Proteomes" id="UP000295334">
    <property type="component" value="Unassembled WGS sequence"/>
</dbReference>
<dbReference type="PROSITE" id="PS51729">
    <property type="entry name" value="GNAT_YJDJ"/>
    <property type="match status" value="1"/>
</dbReference>
<dbReference type="PROSITE" id="PS51186">
    <property type="entry name" value="GNAT"/>
    <property type="match status" value="1"/>
</dbReference>
<evidence type="ECO:0000313" key="4">
    <source>
        <dbReference type="Proteomes" id="UP000295334"/>
    </source>
</evidence>
<keyword evidence="3" id="KW-0808">Transferase</keyword>
<dbReference type="Gene3D" id="3.40.630.30">
    <property type="match status" value="1"/>
</dbReference>
<comment type="caution">
    <text evidence="3">The sequence shown here is derived from an EMBL/GenBank/DDBJ whole genome shotgun (WGS) entry which is preliminary data.</text>
</comment>
<dbReference type="AlphaFoldDB" id="A0A4R1B9Y5"/>
<dbReference type="SUPFAM" id="SSF55729">
    <property type="entry name" value="Acyl-CoA N-acyltransferases (Nat)"/>
    <property type="match status" value="1"/>
</dbReference>
<evidence type="ECO:0000259" key="1">
    <source>
        <dbReference type="PROSITE" id="PS51186"/>
    </source>
</evidence>
<dbReference type="EMBL" id="SJZI01000043">
    <property type="protein sequence ID" value="TCJ13751.1"/>
    <property type="molecule type" value="Genomic_DNA"/>
</dbReference>
<dbReference type="PANTHER" id="PTHR31435:SF10">
    <property type="entry name" value="BSR4717 PROTEIN"/>
    <property type="match status" value="1"/>
</dbReference>
<evidence type="ECO:0000259" key="2">
    <source>
        <dbReference type="PROSITE" id="PS51729"/>
    </source>
</evidence>
<dbReference type="InterPro" id="IPR000182">
    <property type="entry name" value="GNAT_dom"/>
</dbReference>
<dbReference type="GO" id="GO:0016747">
    <property type="term" value="F:acyltransferase activity, transferring groups other than amino-acyl groups"/>
    <property type="evidence" value="ECO:0007669"/>
    <property type="project" value="InterPro"/>
</dbReference>
<accession>A0A4R1B9Y5</accession>
<dbReference type="PANTHER" id="PTHR31435">
    <property type="entry name" value="PROTEIN NATD1"/>
    <property type="match status" value="1"/>
</dbReference>
<name>A0A4R1B9Y5_9BACT</name>